<sequence>MAARVPASTPRESPSRQVFSSVSAALHQVCTLLRCHRNAGDPARPRPPSSSLAASRRWPTLSAMFSRQSRAGLPFALPPAPPRRPGPQIRPTYADADRARSALTDSAARASSCGLRGGGLPYDDRLCMHTDGYCVSRHDLRMKSVAAGAPFDAEAAAAAAAARPRASAARRGRAPERGIIELVSSRLDLAWRETFACQWRRKFYRSPEVWYEFIM</sequence>
<name>F2CST5_HORVV</name>
<organism evidence="2">
    <name type="scientific">Hordeum vulgare subsp. vulgare</name>
    <name type="common">Domesticated barley</name>
    <dbReference type="NCBI Taxonomy" id="112509"/>
    <lineage>
        <taxon>Eukaryota</taxon>
        <taxon>Viridiplantae</taxon>
        <taxon>Streptophyta</taxon>
        <taxon>Embryophyta</taxon>
        <taxon>Tracheophyta</taxon>
        <taxon>Spermatophyta</taxon>
        <taxon>Magnoliopsida</taxon>
        <taxon>Liliopsida</taxon>
        <taxon>Poales</taxon>
        <taxon>Poaceae</taxon>
        <taxon>BOP clade</taxon>
        <taxon>Pooideae</taxon>
        <taxon>Triticodae</taxon>
        <taxon>Triticeae</taxon>
        <taxon>Hordeinae</taxon>
        <taxon>Hordeum</taxon>
    </lineage>
</organism>
<proteinExistence type="evidence at transcript level"/>
<accession>F2CST5</accession>
<dbReference type="EMBL" id="AK354687">
    <property type="protein sequence ID" value="BAJ85906.1"/>
    <property type="molecule type" value="mRNA"/>
</dbReference>
<evidence type="ECO:0000313" key="2">
    <source>
        <dbReference type="EMBL" id="BAJ85906.1"/>
    </source>
</evidence>
<protein>
    <submittedName>
        <fullName evidence="2">Predicted protein</fullName>
    </submittedName>
</protein>
<dbReference type="AlphaFoldDB" id="F2CST5"/>
<reference evidence="2" key="1">
    <citation type="journal article" date="2011" name="Plant Physiol.">
        <title>Comprehensive sequence analysis of 24,783 barley full-length cDNAs derived from 12 clone libraries.</title>
        <authorList>
            <person name="Matsumoto T."/>
            <person name="Tanaka T."/>
            <person name="Sakai H."/>
            <person name="Amano N."/>
            <person name="Kanamori H."/>
            <person name="Kurita K."/>
            <person name="Kikuta A."/>
            <person name="Kamiya K."/>
            <person name="Yamamoto M."/>
            <person name="Ikawa H."/>
            <person name="Fujii N."/>
            <person name="Hori K."/>
            <person name="Itoh T."/>
            <person name="Sato K."/>
        </authorList>
    </citation>
    <scope>NUCLEOTIDE SEQUENCE</scope>
    <source>
        <tissue evidence="2">Shoot</tissue>
    </source>
</reference>
<evidence type="ECO:0000256" key="1">
    <source>
        <dbReference type="SAM" id="MobiDB-lite"/>
    </source>
</evidence>
<feature type="region of interest" description="Disordered" evidence="1">
    <location>
        <begin position="37"/>
        <end position="56"/>
    </location>
</feature>